<accession>A0ACC0HWZ3</accession>
<reference evidence="1 2" key="1">
    <citation type="journal article" date="2022" name="Plant J.">
        <title>Chromosome-level genome of Camellia lanceoleosa provides a valuable resource for understanding genome evolution and self-incompatibility.</title>
        <authorList>
            <person name="Gong W."/>
            <person name="Xiao S."/>
            <person name="Wang L."/>
            <person name="Liao Z."/>
            <person name="Chang Y."/>
            <person name="Mo W."/>
            <person name="Hu G."/>
            <person name="Li W."/>
            <person name="Zhao G."/>
            <person name="Zhu H."/>
            <person name="Hu X."/>
            <person name="Ji K."/>
            <person name="Xiang X."/>
            <person name="Song Q."/>
            <person name="Yuan D."/>
            <person name="Jin S."/>
            <person name="Zhang L."/>
        </authorList>
    </citation>
    <scope>NUCLEOTIDE SEQUENCE [LARGE SCALE GENOMIC DNA]</scope>
    <source>
        <strain evidence="1">SQ_2022a</strain>
    </source>
</reference>
<keyword evidence="2" id="KW-1185">Reference proteome</keyword>
<sequence length="81" mass="9421">MRARFFYTTDKQAKSDRCDGALLPSPFLGYSKLRLIWLTSANQKLIICWKCGTKLLEVWNGWNEEMLWGLSEIQRSSNGTF</sequence>
<protein>
    <submittedName>
        <fullName evidence="1">Uncharacterized protein</fullName>
    </submittedName>
</protein>
<gene>
    <name evidence="1" type="ORF">LOK49_LG04G01115</name>
</gene>
<proteinExistence type="predicted"/>
<evidence type="ECO:0000313" key="1">
    <source>
        <dbReference type="EMBL" id="KAI8017988.1"/>
    </source>
</evidence>
<comment type="caution">
    <text evidence="1">The sequence shown here is derived from an EMBL/GenBank/DDBJ whole genome shotgun (WGS) entry which is preliminary data.</text>
</comment>
<name>A0ACC0HWZ3_9ERIC</name>
<dbReference type="EMBL" id="CM045759">
    <property type="protein sequence ID" value="KAI8017988.1"/>
    <property type="molecule type" value="Genomic_DNA"/>
</dbReference>
<dbReference type="Proteomes" id="UP001060215">
    <property type="component" value="Chromosome 2"/>
</dbReference>
<evidence type="ECO:0000313" key="2">
    <source>
        <dbReference type="Proteomes" id="UP001060215"/>
    </source>
</evidence>
<organism evidence="1 2">
    <name type="scientific">Camellia lanceoleosa</name>
    <dbReference type="NCBI Taxonomy" id="1840588"/>
    <lineage>
        <taxon>Eukaryota</taxon>
        <taxon>Viridiplantae</taxon>
        <taxon>Streptophyta</taxon>
        <taxon>Embryophyta</taxon>
        <taxon>Tracheophyta</taxon>
        <taxon>Spermatophyta</taxon>
        <taxon>Magnoliopsida</taxon>
        <taxon>eudicotyledons</taxon>
        <taxon>Gunneridae</taxon>
        <taxon>Pentapetalae</taxon>
        <taxon>asterids</taxon>
        <taxon>Ericales</taxon>
        <taxon>Theaceae</taxon>
        <taxon>Camellia</taxon>
    </lineage>
</organism>